<comment type="similarity">
    <text evidence="1">Belongs to the disease resistance NB-LRR family.</text>
</comment>
<name>A0A6G1DGZ9_9ORYZ</name>
<reference evidence="7 8" key="1">
    <citation type="submission" date="2019-11" db="EMBL/GenBank/DDBJ databases">
        <title>Whole genome sequence of Oryza granulata.</title>
        <authorList>
            <person name="Li W."/>
        </authorList>
    </citation>
    <scope>NUCLEOTIDE SEQUENCE [LARGE SCALE GENOMIC DNA]</scope>
    <source>
        <strain evidence="8">cv. Menghai</strain>
        <tissue evidence="7">Leaf</tissue>
    </source>
</reference>
<keyword evidence="3" id="KW-0677">Repeat</keyword>
<keyword evidence="2" id="KW-0433">Leucine-rich repeat</keyword>
<dbReference type="Proteomes" id="UP000479710">
    <property type="component" value="Unassembled WGS sequence"/>
</dbReference>
<keyword evidence="8" id="KW-1185">Reference proteome</keyword>
<gene>
    <name evidence="7" type="ORF">E2562_005411</name>
</gene>
<dbReference type="PANTHER" id="PTHR33377:SF110">
    <property type="entry name" value="RX N-TERMINAL DOMAIN-CONTAINING PROTEIN"/>
    <property type="match status" value="1"/>
</dbReference>
<dbReference type="GO" id="GO:0000166">
    <property type="term" value="F:nucleotide binding"/>
    <property type="evidence" value="ECO:0007669"/>
    <property type="project" value="UniProtKB-KW"/>
</dbReference>
<proteinExistence type="inferred from homology"/>
<organism evidence="7 8">
    <name type="scientific">Oryza meyeriana var. granulata</name>
    <dbReference type="NCBI Taxonomy" id="110450"/>
    <lineage>
        <taxon>Eukaryota</taxon>
        <taxon>Viridiplantae</taxon>
        <taxon>Streptophyta</taxon>
        <taxon>Embryophyta</taxon>
        <taxon>Tracheophyta</taxon>
        <taxon>Spermatophyta</taxon>
        <taxon>Magnoliopsida</taxon>
        <taxon>Liliopsida</taxon>
        <taxon>Poales</taxon>
        <taxon>Poaceae</taxon>
        <taxon>BOP clade</taxon>
        <taxon>Oryzoideae</taxon>
        <taxon>Oryzeae</taxon>
        <taxon>Oryzinae</taxon>
        <taxon>Oryza</taxon>
        <taxon>Oryza meyeriana</taxon>
    </lineage>
</organism>
<accession>A0A6G1DGZ9</accession>
<dbReference type="OrthoDB" id="684735at2759"/>
<dbReference type="GO" id="GO:0006952">
    <property type="term" value="P:defense response"/>
    <property type="evidence" value="ECO:0007669"/>
    <property type="project" value="UniProtKB-KW"/>
</dbReference>
<evidence type="ECO:0000259" key="6">
    <source>
        <dbReference type="Pfam" id="PF18052"/>
    </source>
</evidence>
<evidence type="ECO:0000256" key="3">
    <source>
        <dbReference type="ARBA" id="ARBA00022737"/>
    </source>
</evidence>
<dbReference type="EMBL" id="SPHZ02000006">
    <property type="protein sequence ID" value="KAF0911023.1"/>
    <property type="molecule type" value="Genomic_DNA"/>
</dbReference>
<dbReference type="InterPro" id="IPR041118">
    <property type="entry name" value="Rx_N"/>
</dbReference>
<evidence type="ECO:0000256" key="2">
    <source>
        <dbReference type="ARBA" id="ARBA00022614"/>
    </source>
</evidence>
<evidence type="ECO:0000313" key="7">
    <source>
        <dbReference type="EMBL" id="KAF0911023.1"/>
    </source>
</evidence>
<dbReference type="Pfam" id="PF18052">
    <property type="entry name" value="Rx_N"/>
    <property type="match status" value="1"/>
</dbReference>
<protein>
    <recommendedName>
        <fullName evidence="6">Disease resistance N-terminal domain-containing protein</fullName>
    </recommendedName>
</protein>
<evidence type="ECO:0000313" key="8">
    <source>
        <dbReference type="Proteomes" id="UP000479710"/>
    </source>
</evidence>
<dbReference type="AlphaFoldDB" id="A0A6G1DGZ9"/>
<evidence type="ECO:0000256" key="1">
    <source>
        <dbReference type="ARBA" id="ARBA00008894"/>
    </source>
</evidence>
<dbReference type="PANTHER" id="PTHR33377">
    <property type="entry name" value="OS10G0134700 PROTEIN-RELATED"/>
    <property type="match status" value="1"/>
</dbReference>
<sequence length="146" mass="15981">MAEEVIGSITTAVTAMVADRAVSKIVENFNQQTAAAKKLQRLEQLLMRIRSTIEVSEKRAIKSASLIKWRDKLIEAASRGEEVLPAFPQRAAALSGMARSVITALFSSDEEVKQLDGAVEALEKESANIGEFIALLRPDRSLELVQ</sequence>
<evidence type="ECO:0000256" key="5">
    <source>
        <dbReference type="ARBA" id="ARBA00022821"/>
    </source>
</evidence>
<comment type="caution">
    <text evidence="7">The sequence shown here is derived from an EMBL/GenBank/DDBJ whole genome shotgun (WGS) entry which is preliminary data.</text>
</comment>
<keyword evidence="4" id="KW-0547">Nucleotide-binding</keyword>
<evidence type="ECO:0000256" key="4">
    <source>
        <dbReference type="ARBA" id="ARBA00022741"/>
    </source>
</evidence>
<feature type="domain" description="Disease resistance N-terminal" evidence="6">
    <location>
        <begin position="17"/>
        <end position="92"/>
    </location>
</feature>
<keyword evidence="5" id="KW-0611">Plant defense</keyword>